<keyword evidence="2" id="KW-0808">Transferase</keyword>
<proteinExistence type="predicted"/>
<keyword evidence="2" id="KW-0328">Glycosyltransferase</keyword>
<evidence type="ECO:0000313" key="3">
    <source>
        <dbReference type="Proteomes" id="UP001248822"/>
    </source>
</evidence>
<comment type="caution">
    <text evidence="2">The sequence shown here is derived from an EMBL/GenBank/DDBJ whole genome shotgun (WGS) entry which is preliminary data.</text>
</comment>
<dbReference type="InterPro" id="IPR001173">
    <property type="entry name" value="Glyco_trans_2-like"/>
</dbReference>
<dbReference type="EMBL" id="JAQGEC010000001">
    <property type="protein sequence ID" value="MDR9888878.1"/>
    <property type="molecule type" value="Genomic_DNA"/>
</dbReference>
<dbReference type="GO" id="GO:0016757">
    <property type="term" value="F:glycosyltransferase activity"/>
    <property type="evidence" value="ECO:0007669"/>
    <property type="project" value="UniProtKB-KW"/>
</dbReference>
<name>A0AAE4ISR7_9ENTR</name>
<dbReference type="SUPFAM" id="SSF53448">
    <property type="entry name" value="Nucleotide-diphospho-sugar transferases"/>
    <property type="match status" value="1"/>
</dbReference>
<dbReference type="Proteomes" id="UP001248822">
    <property type="component" value="Unassembled WGS sequence"/>
</dbReference>
<dbReference type="Gene3D" id="3.90.550.10">
    <property type="entry name" value="Spore Coat Polysaccharide Biosynthesis Protein SpsA, Chain A"/>
    <property type="match status" value="1"/>
</dbReference>
<sequence>MKKIILPIVVLYKKRLIHAESINTLLDSDVAGSICDIYVYDNTPGENNNFSSNQKVYRGRNIIYFHNPNNAGVSTAYNTGLKIAKQLGYKFVLILDQDTHFPFGAVESYLSAINNYPEIKIYVPSLVTKNGEHCSPLKYAFHRGFVIGKLESNIYSLDKYSPINSGMLLDVETALRSGGYKEDVYLDFSDFQFIERIKKYTSHFYLIPLSLQQDLSNEDENYENLVVRYEIYCQCAKRCHRESILDDAIYFAMVLIRGLKLLMRTKKIIFLKVFLKSYIRGKK</sequence>
<evidence type="ECO:0000313" key="2">
    <source>
        <dbReference type="EMBL" id="MDR9888878.1"/>
    </source>
</evidence>
<dbReference type="RefSeq" id="WP_310824005.1">
    <property type="nucleotide sequence ID" value="NZ_JAQGEC010000001.1"/>
</dbReference>
<reference evidence="2" key="1">
    <citation type="submission" date="2022-12" db="EMBL/GenBank/DDBJ databases">
        <title>NDM-1 containing novel ST 2018 Pseudenterobacter timonensis.</title>
        <authorList>
            <person name="Halder G."/>
            <person name="Mandal S."/>
            <person name="Dutta S."/>
        </authorList>
    </citation>
    <scope>NUCLEOTIDE SEQUENCE</scope>
    <source>
        <strain evidence="2">CNCI147</strain>
    </source>
</reference>
<accession>A0AAE4ISR7</accession>
<gene>
    <name evidence="2" type="ORF">O7047_01300</name>
</gene>
<dbReference type="EC" id="2.4.-.-" evidence="2"/>
<dbReference type="InterPro" id="IPR029044">
    <property type="entry name" value="Nucleotide-diphossugar_trans"/>
</dbReference>
<dbReference type="AlphaFoldDB" id="A0AAE4ISR7"/>
<evidence type="ECO:0000259" key="1">
    <source>
        <dbReference type="Pfam" id="PF00535"/>
    </source>
</evidence>
<feature type="domain" description="Glycosyltransferase 2-like" evidence="1">
    <location>
        <begin position="19"/>
        <end position="118"/>
    </location>
</feature>
<dbReference type="Pfam" id="PF00535">
    <property type="entry name" value="Glycos_transf_2"/>
    <property type="match status" value="1"/>
</dbReference>
<protein>
    <submittedName>
        <fullName evidence="2">Glycosyltransferase</fullName>
        <ecNumber evidence="2">2.4.-.-</ecNumber>
    </submittedName>
</protein>
<organism evidence="2 3">
    <name type="scientific">Pseudenterobacter timonensis</name>
    <dbReference type="NCBI Taxonomy" id="1755099"/>
    <lineage>
        <taxon>Bacteria</taxon>
        <taxon>Pseudomonadati</taxon>
        <taxon>Pseudomonadota</taxon>
        <taxon>Gammaproteobacteria</taxon>
        <taxon>Enterobacterales</taxon>
        <taxon>Enterobacteriaceae</taxon>
        <taxon>Pseudenterobacter</taxon>
    </lineage>
</organism>